<keyword evidence="1" id="KW-0732">Signal</keyword>
<accession>A0A504YE97</accession>
<feature type="chain" id="PRO_5021504899" evidence="1">
    <location>
        <begin position="17"/>
        <end position="81"/>
    </location>
</feature>
<proteinExistence type="predicted"/>
<keyword evidence="3" id="KW-1185">Reference proteome</keyword>
<dbReference type="STRING" id="46835.A0A504YE97"/>
<evidence type="ECO:0000313" key="3">
    <source>
        <dbReference type="Proteomes" id="UP000316759"/>
    </source>
</evidence>
<dbReference type="AlphaFoldDB" id="A0A504YE97"/>
<dbReference type="EMBL" id="SUNJ01015080">
    <property type="protein sequence ID" value="TPP56037.1"/>
    <property type="molecule type" value="Genomic_DNA"/>
</dbReference>
<gene>
    <name evidence="2" type="ORF">FGIG_08443</name>
</gene>
<evidence type="ECO:0000256" key="1">
    <source>
        <dbReference type="SAM" id="SignalP"/>
    </source>
</evidence>
<evidence type="ECO:0000313" key="2">
    <source>
        <dbReference type="EMBL" id="TPP56037.1"/>
    </source>
</evidence>
<protein>
    <submittedName>
        <fullName evidence="2">Uncharacterized protein</fullName>
    </submittedName>
</protein>
<dbReference type="OrthoDB" id="382863at2759"/>
<feature type="signal peptide" evidence="1">
    <location>
        <begin position="1"/>
        <end position="16"/>
    </location>
</feature>
<organism evidence="2 3">
    <name type="scientific">Fasciola gigantica</name>
    <name type="common">Giant liver fluke</name>
    <dbReference type="NCBI Taxonomy" id="46835"/>
    <lineage>
        <taxon>Eukaryota</taxon>
        <taxon>Metazoa</taxon>
        <taxon>Spiralia</taxon>
        <taxon>Lophotrochozoa</taxon>
        <taxon>Platyhelminthes</taxon>
        <taxon>Trematoda</taxon>
        <taxon>Digenea</taxon>
        <taxon>Plagiorchiida</taxon>
        <taxon>Echinostomata</taxon>
        <taxon>Echinostomatoidea</taxon>
        <taxon>Fasciolidae</taxon>
        <taxon>Fasciola</taxon>
    </lineage>
</organism>
<reference evidence="2 3" key="1">
    <citation type="submission" date="2019-04" db="EMBL/GenBank/DDBJ databases">
        <title>Annotation for the trematode Fasciola gigantica.</title>
        <authorList>
            <person name="Choi Y.-J."/>
        </authorList>
    </citation>
    <scope>NUCLEOTIDE SEQUENCE [LARGE SCALE GENOMIC DNA]</scope>
    <source>
        <strain evidence="2">Uganda_cow_1</strain>
    </source>
</reference>
<comment type="caution">
    <text evidence="2">The sequence shown here is derived from an EMBL/GenBank/DDBJ whole genome shotgun (WGS) entry which is preliminary data.</text>
</comment>
<dbReference type="Proteomes" id="UP000316759">
    <property type="component" value="Unassembled WGS sequence"/>
</dbReference>
<sequence length="81" mass="9460">MLFLLLDPYIWIHSTAQCQGVVSTKVLDMLVETGEVKPSEIAKLKELYEKDGYKRAVEQRLLKFIHYNYNLLPMYAKPDLV</sequence>
<name>A0A504YE97_FASGI</name>